<evidence type="ECO:0000256" key="7">
    <source>
        <dbReference type="RuleBase" id="RU000461"/>
    </source>
</evidence>
<name>A0A8H3U0S6_VENIN</name>
<dbReference type="SUPFAM" id="SSF48264">
    <property type="entry name" value="Cytochrome P450"/>
    <property type="match status" value="1"/>
</dbReference>
<evidence type="ECO:0000313" key="8">
    <source>
        <dbReference type="EMBL" id="KAE9961214.1"/>
    </source>
</evidence>
<dbReference type="InterPro" id="IPR017972">
    <property type="entry name" value="Cyt_P450_CS"/>
</dbReference>
<dbReference type="GO" id="GO:0016705">
    <property type="term" value="F:oxidoreductase activity, acting on paired donors, with incorporation or reduction of molecular oxygen"/>
    <property type="evidence" value="ECO:0007669"/>
    <property type="project" value="InterPro"/>
</dbReference>
<dbReference type="InterPro" id="IPR036396">
    <property type="entry name" value="Cyt_P450_sf"/>
</dbReference>
<keyword evidence="3 6" id="KW-0349">Heme</keyword>
<dbReference type="AlphaFoldDB" id="A0A8H3U0S6"/>
<comment type="similarity">
    <text evidence="2 7">Belongs to the cytochrome P450 family.</text>
</comment>
<dbReference type="Gene3D" id="1.10.630.10">
    <property type="entry name" value="Cytochrome P450"/>
    <property type="match status" value="1"/>
</dbReference>
<keyword evidence="5 6" id="KW-0408">Iron</keyword>
<dbReference type="InterPro" id="IPR002401">
    <property type="entry name" value="Cyt_P450_E_grp-I"/>
</dbReference>
<proteinExistence type="inferred from homology"/>
<dbReference type="Proteomes" id="UP000433883">
    <property type="component" value="Unassembled WGS sequence"/>
</dbReference>
<dbReference type="InterPro" id="IPR001128">
    <property type="entry name" value="Cyt_P450"/>
</dbReference>
<evidence type="ECO:0000256" key="6">
    <source>
        <dbReference type="PIRSR" id="PIRSR602401-1"/>
    </source>
</evidence>
<comment type="caution">
    <text evidence="8">The sequence shown here is derived from an EMBL/GenBank/DDBJ whole genome shotgun (WGS) entry which is preliminary data.</text>
</comment>
<dbReference type="InterPro" id="IPR050121">
    <property type="entry name" value="Cytochrome_P450_monoxygenase"/>
</dbReference>
<sequence length="549" mass="62821">MILTSPETARLEESYPFQPRAKHLSLVKFYVTIEPYLQTRQVPSKNDLLSGYQSKIAAEFLTFFEQGVAWQCSVYVYNVFLHPLSRFPGPKKNAASNWPYVLEVVGGTRIHYLHGLHQKYGDIVRIGPNELSFAGASTWKHLYGYSKPGKPAPYKDPRFYHFLDQEAGAHDMLTADDTDHSRMRRIFTHAFSTKALGLQESLLSRHVDNLIHQLSLEIGKEPNQVFNMFKWYGFTSFDIISDLAFGESLKLLERSSFTPWVDAIRGSYKRGSIIYPAQAWPWFGKIIMQGIKASPLFKKVMKDRMKHFDFSLGLLKKRLARPRAENDIWRLVVQAGEKQSLSLKEMHSNATLFMTAGTETTASTLSGITYLLTRNPEKLEKLQEELRTAFSSPDSVRATDLAQLKYLNAVISETLRIYPPVPTGLPRVVPRGGFQAGQLVIPGGTYVSQAMFASMHNEGNFRQADDFIPERWIGEDFATDRKECLLPFSHGPRNCLGQNLAWYELRFIVAKMFLHFDVTLCDDSRDWMKQKAYSLWDMGPLNCTLKRRQ</sequence>
<dbReference type="PRINTS" id="PR00463">
    <property type="entry name" value="EP450I"/>
</dbReference>
<evidence type="ECO:0000256" key="2">
    <source>
        <dbReference type="ARBA" id="ARBA00010617"/>
    </source>
</evidence>
<dbReference type="CDD" id="cd11058">
    <property type="entry name" value="CYP60B-like"/>
    <property type="match status" value="1"/>
</dbReference>
<evidence type="ECO:0000313" key="9">
    <source>
        <dbReference type="Proteomes" id="UP000433883"/>
    </source>
</evidence>
<dbReference type="Pfam" id="PF00067">
    <property type="entry name" value="p450"/>
    <property type="match status" value="1"/>
</dbReference>
<evidence type="ECO:0000256" key="1">
    <source>
        <dbReference type="ARBA" id="ARBA00001971"/>
    </source>
</evidence>
<dbReference type="PRINTS" id="PR00385">
    <property type="entry name" value="P450"/>
</dbReference>
<comment type="cofactor">
    <cofactor evidence="1 6">
        <name>heme</name>
        <dbReference type="ChEBI" id="CHEBI:30413"/>
    </cofactor>
</comment>
<keyword evidence="7" id="KW-0503">Monooxygenase</keyword>
<gene>
    <name evidence="8" type="ORF">BLS_003150</name>
</gene>
<protein>
    <recommendedName>
        <fullName evidence="10">Cytochrome P450 monooxygenase</fullName>
    </recommendedName>
</protein>
<dbReference type="PROSITE" id="PS00086">
    <property type="entry name" value="CYTOCHROME_P450"/>
    <property type="match status" value="1"/>
</dbReference>
<dbReference type="PANTHER" id="PTHR24305:SF210">
    <property type="entry name" value="CYTOCHROME P450 MONOOXYGENASE ASQL-RELATED"/>
    <property type="match status" value="1"/>
</dbReference>
<organism evidence="8 9">
    <name type="scientific">Venturia inaequalis</name>
    <name type="common">Apple scab fungus</name>
    <dbReference type="NCBI Taxonomy" id="5025"/>
    <lineage>
        <taxon>Eukaryota</taxon>
        <taxon>Fungi</taxon>
        <taxon>Dikarya</taxon>
        <taxon>Ascomycota</taxon>
        <taxon>Pezizomycotina</taxon>
        <taxon>Dothideomycetes</taxon>
        <taxon>Pleosporomycetidae</taxon>
        <taxon>Venturiales</taxon>
        <taxon>Venturiaceae</taxon>
        <taxon>Venturia</taxon>
    </lineage>
</organism>
<dbReference type="PANTHER" id="PTHR24305">
    <property type="entry name" value="CYTOCHROME P450"/>
    <property type="match status" value="1"/>
</dbReference>
<reference evidence="8 9" key="1">
    <citation type="submission" date="2019-11" db="EMBL/GenBank/DDBJ databases">
        <title>Venturia inaequalis Genome Resource.</title>
        <authorList>
            <person name="Lichtner F.J."/>
        </authorList>
    </citation>
    <scope>NUCLEOTIDE SEQUENCE [LARGE SCALE GENOMIC DNA]</scope>
    <source>
        <strain evidence="8">Bline_iso_100314</strain>
    </source>
</reference>
<dbReference type="EMBL" id="WNWQ01002074">
    <property type="protein sequence ID" value="KAE9961214.1"/>
    <property type="molecule type" value="Genomic_DNA"/>
</dbReference>
<accession>A0A8H3U0S6</accession>
<keyword evidence="4 6" id="KW-0479">Metal-binding</keyword>
<dbReference type="GO" id="GO:0004497">
    <property type="term" value="F:monooxygenase activity"/>
    <property type="evidence" value="ECO:0007669"/>
    <property type="project" value="UniProtKB-KW"/>
</dbReference>
<feature type="binding site" description="axial binding residue" evidence="6">
    <location>
        <position position="495"/>
    </location>
    <ligand>
        <name>heme</name>
        <dbReference type="ChEBI" id="CHEBI:30413"/>
    </ligand>
    <ligandPart>
        <name>Fe</name>
        <dbReference type="ChEBI" id="CHEBI:18248"/>
    </ligandPart>
</feature>
<evidence type="ECO:0000256" key="3">
    <source>
        <dbReference type="ARBA" id="ARBA00022617"/>
    </source>
</evidence>
<keyword evidence="7" id="KW-0560">Oxidoreductase</keyword>
<dbReference type="GO" id="GO:0005506">
    <property type="term" value="F:iron ion binding"/>
    <property type="evidence" value="ECO:0007669"/>
    <property type="project" value="InterPro"/>
</dbReference>
<evidence type="ECO:0008006" key="10">
    <source>
        <dbReference type="Google" id="ProtNLM"/>
    </source>
</evidence>
<evidence type="ECO:0000256" key="4">
    <source>
        <dbReference type="ARBA" id="ARBA00022723"/>
    </source>
</evidence>
<evidence type="ECO:0000256" key="5">
    <source>
        <dbReference type="ARBA" id="ARBA00023004"/>
    </source>
</evidence>
<dbReference type="GO" id="GO:0020037">
    <property type="term" value="F:heme binding"/>
    <property type="evidence" value="ECO:0007669"/>
    <property type="project" value="InterPro"/>
</dbReference>